<dbReference type="OrthoDB" id="3059782at2759"/>
<proteinExistence type="predicted"/>
<reference evidence="1" key="1">
    <citation type="submission" date="2020-05" db="EMBL/GenBank/DDBJ databases">
        <title>Mycena genomes resolve the evolution of fungal bioluminescence.</title>
        <authorList>
            <person name="Tsai I.J."/>
        </authorList>
    </citation>
    <scope>NUCLEOTIDE SEQUENCE</scope>
    <source>
        <strain evidence="1">171206Taipei</strain>
    </source>
</reference>
<comment type="caution">
    <text evidence="1">The sequence shown here is derived from an EMBL/GenBank/DDBJ whole genome shotgun (WGS) entry which is preliminary data.</text>
</comment>
<dbReference type="Proteomes" id="UP000636479">
    <property type="component" value="Unassembled WGS sequence"/>
</dbReference>
<dbReference type="AlphaFoldDB" id="A0A8H6SQE6"/>
<evidence type="ECO:0000313" key="1">
    <source>
        <dbReference type="EMBL" id="KAF7303898.1"/>
    </source>
</evidence>
<keyword evidence="2" id="KW-1185">Reference proteome</keyword>
<name>A0A8H6SQE6_9AGAR</name>
<accession>A0A8H6SQE6</accession>
<protein>
    <submittedName>
        <fullName evidence="1">Uncharacterized protein</fullName>
    </submittedName>
</protein>
<gene>
    <name evidence="1" type="ORF">MIND_00620000</name>
</gene>
<organism evidence="1 2">
    <name type="scientific">Mycena indigotica</name>
    <dbReference type="NCBI Taxonomy" id="2126181"/>
    <lineage>
        <taxon>Eukaryota</taxon>
        <taxon>Fungi</taxon>
        <taxon>Dikarya</taxon>
        <taxon>Basidiomycota</taxon>
        <taxon>Agaricomycotina</taxon>
        <taxon>Agaricomycetes</taxon>
        <taxon>Agaricomycetidae</taxon>
        <taxon>Agaricales</taxon>
        <taxon>Marasmiineae</taxon>
        <taxon>Mycenaceae</taxon>
        <taxon>Mycena</taxon>
    </lineage>
</organism>
<evidence type="ECO:0000313" key="2">
    <source>
        <dbReference type="Proteomes" id="UP000636479"/>
    </source>
</evidence>
<dbReference type="GeneID" id="59345465"/>
<dbReference type="EMBL" id="JACAZF010000005">
    <property type="protein sequence ID" value="KAF7303898.1"/>
    <property type="molecule type" value="Genomic_DNA"/>
</dbReference>
<sequence length="167" mass="19042">MSRQYRPHKLYHSISNKRARNNWRHQRKYAARSSMARASKSQLLLRTLRRRIVRRSLRSEGPARLPLFVSLPPDNAPLPIAIPQLMFPLSHPETDSGYCSDLSRSPSPSPFSLPATMQSSRRYILPDPYISSPFDLYAAQEVCVRLSSYATSLRIPPVHFQSVVVPA</sequence>
<dbReference type="RefSeq" id="XP_037220870.1">
    <property type="nucleotide sequence ID" value="XM_037362949.1"/>
</dbReference>